<sequence length="330" mass="37094">MKLFFVGDFDSDNGPANVNKALKKYMPNNTLYSMETKLYKRIIELYSKIRKSDAVLFSGLSKINIIGFKIAKLLGKKSAYLMHGSALLEGKINQNSNSKLINVEKQTLKVAPITICVSENFMESIKVSYPQWIDKLTFVNNGIDWGMIEASDYKNIKREPKTLLCVGGGVPLKKIKVVCEAIDHLNTHENSNLKLIVIGAVGKDTNKIKSYPFVQYIEKVAKKDMESYYKKSNLYIQNSEFETFGLATMEALICGCNLLISKNVGAKAIINGLEANDLINDVDNIKEISNKIMHNLFNSNNNRLINSIKKDQTSVESSYKKIMHILAEAE</sequence>
<evidence type="ECO:0000256" key="1">
    <source>
        <dbReference type="ARBA" id="ARBA00022679"/>
    </source>
</evidence>
<dbReference type="Pfam" id="PF00534">
    <property type="entry name" value="Glycos_transf_1"/>
    <property type="match status" value="1"/>
</dbReference>
<dbReference type="AlphaFoldDB" id="A0A2C1M9U5"/>
<name>A0A2C1M9U5_BACCE</name>
<protein>
    <submittedName>
        <fullName evidence="3">Glycosyl transferase</fullName>
    </submittedName>
</protein>
<reference evidence="3 4" key="1">
    <citation type="submission" date="2017-09" db="EMBL/GenBank/DDBJ databases">
        <title>Large-scale bioinformatics analysis of Bacillus genomes uncovers conserved roles of natural products in bacterial physiology.</title>
        <authorList>
            <consortium name="Agbiome Team Llc"/>
            <person name="Bleich R.M."/>
            <person name="Grubbs K.J."/>
            <person name="Santa Maria K.C."/>
            <person name="Allen S.E."/>
            <person name="Farag S."/>
            <person name="Shank E.A."/>
            <person name="Bowers A."/>
        </authorList>
    </citation>
    <scope>NUCLEOTIDE SEQUENCE [LARGE SCALE GENOMIC DNA]</scope>
    <source>
        <strain evidence="3 4">AFS070861</strain>
    </source>
</reference>
<comment type="caution">
    <text evidence="3">The sequence shown here is derived from an EMBL/GenBank/DDBJ whole genome shotgun (WGS) entry which is preliminary data.</text>
</comment>
<evidence type="ECO:0000259" key="2">
    <source>
        <dbReference type="Pfam" id="PF00534"/>
    </source>
</evidence>
<dbReference type="GO" id="GO:0009103">
    <property type="term" value="P:lipopolysaccharide biosynthetic process"/>
    <property type="evidence" value="ECO:0007669"/>
    <property type="project" value="TreeGrafter"/>
</dbReference>
<dbReference type="SUPFAM" id="SSF53756">
    <property type="entry name" value="UDP-Glycosyltransferase/glycogen phosphorylase"/>
    <property type="match status" value="1"/>
</dbReference>
<dbReference type="EMBL" id="NVAP01000075">
    <property type="protein sequence ID" value="PFQ37852.1"/>
    <property type="molecule type" value="Genomic_DNA"/>
</dbReference>
<proteinExistence type="predicted"/>
<accession>A0A2C1M9U5</accession>
<dbReference type="CDD" id="cd03801">
    <property type="entry name" value="GT4_PimA-like"/>
    <property type="match status" value="1"/>
</dbReference>
<gene>
    <name evidence="3" type="ORF">COK05_28735</name>
</gene>
<dbReference type="GO" id="GO:0016757">
    <property type="term" value="F:glycosyltransferase activity"/>
    <property type="evidence" value="ECO:0007669"/>
    <property type="project" value="InterPro"/>
</dbReference>
<feature type="domain" description="Glycosyl transferase family 1" evidence="2">
    <location>
        <begin position="154"/>
        <end position="299"/>
    </location>
</feature>
<dbReference type="InterPro" id="IPR001296">
    <property type="entry name" value="Glyco_trans_1"/>
</dbReference>
<organism evidence="3 4">
    <name type="scientific">Bacillus cereus</name>
    <dbReference type="NCBI Taxonomy" id="1396"/>
    <lineage>
        <taxon>Bacteria</taxon>
        <taxon>Bacillati</taxon>
        <taxon>Bacillota</taxon>
        <taxon>Bacilli</taxon>
        <taxon>Bacillales</taxon>
        <taxon>Bacillaceae</taxon>
        <taxon>Bacillus</taxon>
        <taxon>Bacillus cereus group</taxon>
    </lineage>
</organism>
<dbReference type="RefSeq" id="WP_098615242.1">
    <property type="nucleotide sequence ID" value="NZ_NUMH01000045.1"/>
</dbReference>
<evidence type="ECO:0000313" key="4">
    <source>
        <dbReference type="Proteomes" id="UP000224386"/>
    </source>
</evidence>
<dbReference type="Gene3D" id="3.40.50.2000">
    <property type="entry name" value="Glycogen Phosphorylase B"/>
    <property type="match status" value="2"/>
</dbReference>
<dbReference type="PANTHER" id="PTHR46401:SF2">
    <property type="entry name" value="GLYCOSYLTRANSFERASE WBBK-RELATED"/>
    <property type="match status" value="1"/>
</dbReference>
<dbReference type="PANTHER" id="PTHR46401">
    <property type="entry name" value="GLYCOSYLTRANSFERASE WBBK-RELATED"/>
    <property type="match status" value="1"/>
</dbReference>
<keyword evidence="1 3" id="KW-0808">Transferase</keyword>
<dbReference type="Proteomes" id="UP000224386">
    <property type="component" value="Unassembled WGS sequence"/>
</dbReference>
<evidence type="ECO:0000313" key="3">
    <source>
        <dbReference type="EMBL" id="PFQ37852.1"/>
    </source>
</evidence>